<accession>A0A1I5RX38</accession>
<dbReference type="SUPFAM" id="SSF141371">
    <property type="entry name" value="PilZ domain-like"/>
    <property type="match status" value="1"/>
</dbReference>
<dbReference type="OrthoDB" id="9806898at2"/>
<evidence type="ECO:0000313" key="3">
    <source>
        <dbReference type="Proteomes" id="UP000199586"/>
    </source>
</evidence>
<dbReference type="InterPro" id="IPR009875">
    <property type="entry name" value="PilZ_domain"/>
</dbReference>
<dbReference type="GO" id="GO:0035438">
    <property type="term" value="F:cyclic-di-GMP binding"/>
    <property type="evidence" value="ECO:0007669"/>
    <property type="project" value="InterPro"/>
</dbReference>
<dbReference type="Pfam" id="PF07238">
    <property type="entry name" value="PilZ"/>
    <property type="match status" value="1"/>
</dbReference>
<dbReference type="STRING" id="634430.SAMN04488241_104191"/>
<sequence>MNGLAPTLSDERGEQRVEVLLRTRATCEDGLACVVTVVNLSQGGLMARCDAGLAAEQTLLVELPTLGRVAVEVRWSLGGRIGCRFVHPLSPDRYDALLAAITRN</sequence>
<dbReference type="EMBL" id="FOXP01000004">
    <property type="protein sequence ID" value="SFP63053.1"/>
    <property type="molecule type" value="Genomic_DNA"/>
</dbReference>
<name>A0A1I5RX38_9SPHN</name>
<gene>
    <name evidence="2" type="ORF">SAMN04488241_104191</name>
</gene>
<dbReference type="Proteomes" id="UP000199586">
    <property type="component" value="Unassembled WGS sequence"/>
</dbReference>
<dbReference type="RefSeq" id="WP_093332697.1">
    <property type="nucleotide sequence ID" value="NZ_FOXP01000004.1"/>
</dbReference>
<dbReference type="AlphaFoldDB" id="A0A1I5RX38"/>
<proteinExistence type="predicted"/>
<evidence type="ECO:0000259" key="1">
    <source>
        <dbReference type="Pfam" id="PF07238"/>
    </source>
</evidence>
<protein>
    <submittedName>
        <fullName evidence="2">PilZ domain-containing protein</fullName>
    </submittedName>
</protein>
<evidence type="ECO:0000313" key="2">
    <source>
        <dbReference type="EMBL" id="SFP63053.1"/>
    </source>
</evidence>
<feature type="domain" description="PilZ" evidence="1">
    <location>
        <begin position="12"/>
        <end position="100"/>
    </location>
</feature>
<reference evidence="2 3" key="1">
    <citation type="submission" date="2016-10" db="EMBL/GenBank/DDBJ databases">
        <authorList>
            <person name="de Groot N.N."/>
        </authorList>
    </citation>
    <scope>NUCLEOTIDE SEQUENCE [LARGE SCALE GENOMIC DNA]</scope>
    <source>
        <strain evidence="2 3">CGMCC 1.9113</strain>
    </source>
</reference>
<organism evidence="2 3">
    <name type="scientific">Sphingomonas rubra</name>
    <dbReference type="NCBI Taxonomy" id="634430"/>
    <lineage>
        <taxon>Bacteria</taxon>
        <taxon>Pseudomonadati</taxon>
        <taxon>Pseudomonadota</taxon>
        <taxon>Alphaproteobacteria</taxon>
        <taxon>Sphingomonadales</taxon>
        <taxon>Sphingomonadaceae</taxon>
        <taxon>Sphingomonas</taxon>
    </lineage>
</organism>
<keyword evidence="3" id="KW-1185">Reference proteome</keyword>
<dbReference type="Gene3D" id="2.40.10.220">
    <property type="entry name" value="predicted glycosyltransferase like domains"/>
    <property type="match status" value="1"/>
</dbReference>